<keyword evidence="1" id="KW-0472">Membrane</keyword>
<feature type="domain" description="Phosphodiester glycosidase" evidence="2">
    <location>
        <begin position="230"/>
        <end position="399"/>
    </location>
</feature>
<accession>A0A1F8B8U6</accession>
<dbReference type="InterPro" id="IPR018711">
    <property type="entry name" value="NAGPA"/>
</dbReference>
<feature type="transmembrane region" description="Helical" evidence="1">
    <location>
        <begin position="21"/>
        <end position="38"/>
    </location>
</feature>
<comment type="caution">
    <text evidence="3">The sequence shown here is derived from an EMBL/GenBank/DDBJ whole genome shotgun (WGS) entry which is preliminary data.</text>
</comment>
<evidence type="ECO:0000313" key="3">
    <source>
        <dbReference type="EMBL" id="OGM59768.1"/>
    </source>
</evidence>
<keyword evidence="1" id="KW-0812">Transmembrane</keyword>
<dbReference type="STRING" id="1802514.A2955_02145"/>
<proteinExistence type="predicted"/>
<organism evidence="3 4">
    <name type="scientific">Candidatus Woesebacteria bacterium RIFCSPLOWO2_01_FULL_37_19</name>
    <dbReference type="NCBI Taxonomy" id="1802514"/>
    <lineage>
        <taxon>Bacteria</taxon>
        <taxon>Candidatus Woeseibacteriota</taxon>
    </lineage>
</organism>
<gene>
    <name evidence="3" type="ORF">A2955_02145</name>
</gene>
<protein>
    <recommendedName>
        <fullName evidence="2">Phosphodiester glycosidase domain-containing protein</fullName>
    </recommendedName>
</protein>
<keyword evidence="1" id="KW-1133">Transmembrane helix</keyword>
<dbReference type="EMBL" id="MGHA01000027">
    <property type="protein sequence ID" value="OGM59768.1"/>
    <property type="molecule type" value="Genomic_DNA"/>
</dbReference>
<name>A0A1F8B8U6_9BACT</name>
<reference evidence="3 4" key="1">
    <citation type="journal article" date="2016" name="Nat. Commun.">
        <title>Thousands of microbial genomes shed light on interconnected biogeochemical processes in an aquifer system.</title>
        <authorList>
            <person name="Anantharaman K."/>
            <person name="Brown C.T."/>
            <person name="Hug L.A."/>
            <person name="Sharon I."/>
            <person name="Castelle C.J."/>
            <person name="Probst A.J."/>
            <person name="Thomas B.C."/>
            <person name="Singh A."/>
            <person name="Wilkins M.J."/>
            <person name="Karaoz U."/>
            <person name="Brodie E.L."/>
            <person name="Williams K.H."/>
            <person name="Hubbard S.S."/>
            <person name="Banfield J.F."/>
        </authorList>
    </citation>
    <scope>NUCLEOTIDE SEQUENCE [LARGE SCALE GENOMIC DNA]</scope>
</reference>
<evidence type="ECO:0000256" key="1">
    <source>
        <dbReference type="SAM" id="Phobius"/>
    </source>
</evidence>
<sequence>MKLKLPGSSVTKLKKPKDFHIIIILLILLLLGATYFIFQNRVSGLQNLVSKLTQEKDQNFEELTKIKNEIETVKSEDQFKKNETLQSEIKIIEKTYDTAVSVYENLLDLKDKSKNTGEMDKLFAQSLKYLSDRNYSSASATLAAITTKIKEEETKVVASFTIPANVPVQNAPPGSGYSRQQVQTDAGTFMVSLVAGDLGSTKVLVDTASDSNCSNNCPVLPLATYVSRNGAFAGVNGSYFCPASYPTCAGKTNSFDLLVMNSKKTYFNSDNNVYSGNPAVIFGDSYIRFVGAASQWGRDTGPNGVLSNYPLLVQGGNITFGGDDDPKKGSKGARSFVANKGNTVYIGVVHSATVAESARVMKALGMENALNLDNGGSTALYSGGYKVGPGRDLPNVILFARK</sequence>
<evidence type="ECO:0000313" key="4">
    <source>
        <dbReference type="Proteomes" id="UP000177501"/>
    </source>
</evidence>
<dbReference type="Pfam" id="PF09992">
    <property type="entry name" value="NAGPA"/>
    <property type="match status" value="1"/>
</dbReference>
<dbReference type="AlphaFoldDB" id="A0A1F8B8U6"/>
<dbReference type="Proteomes" id="UP000177501">
    <property type="component" value="Unassembled WGS sequence"/>
</dbReference>
<evidence type="ECO:0000259" key="2">
    <source>
        <dbReference type="Pfam" id="PF09992"/>
    </source>
</evidence>